<keyword evidence="2" id="KW-0223">Dioxygenase</keyword>
<keyword evidence="6" id="KW-1185">Reference proteome</keyword>
<evidence type="ECO:0000313" key="6">
    <source>
        <dbReference type="Proteomes" id="UP001141552"/>
    </source>
</evidence>
<reference evidence="5" key="2">
    <citation type="journal article" date="2023" name="Plants (Basel)">
        <title>Annotation of the Turnera subulata (Passifloraceae) Draft Genome Reveals the S-Locus Evolved after the Divergence of Turneroideae from Passifloroideae in a Stepwise Manner.</title>
        <authorList>
            <person name="Henning P.M."/>
            <person name="Roalson E.H."/>
            <person name="Mir W."/>
            <person name="McCubbin A.G."/>
            <person name="Shore J.S."/>
        </authorList>
    </citation>
    <scope>NUCLEOTIDE SEQUENCE</scope>
    <source>
        <strain evidence="5">F60SS</strain>
    </source>
</reference>
<dbReference type="SUPFAM" id="SSF48484">
    <property type="entry name" value="Lipoxigenase"/>
    <property type="match status" value="1"/>
</dbReference>
<comment type="caution">
    <text evidence="5">The sequence shown here is derived from an EMBL/GenBank/DDBJ whole genome shotgun (WGS) entry which is preliminary data.</text>
</comment>
<accession>A0A9Q0GFW8</accession>
<dbReference type="PROSITE" id="PS00081">
    <property type="entry name" value="LIPOXYGENASE_2"/>
    <property type="match status" value="1"/>
</dbReference>
<dbReference type="InterPro" id="IPR000907">
    <property type="entry name" value="LipOase"/>
</dbReference>
<protein>
    <recommendedName>
        <fullName evidence="4">Lipoxygenase domain-containing protein</fullName>
    </recommendedName>
</protein>
<keyword evidence="1" id="KW-0479">Metal-binding</keyword>
<dbReference type="Gene3D" id="1.20.245.10">
    <property type="entry name" value="Lipoxygenase-1, Domain 5"/>
    <property type="match status" value="1"/>
</dbReference>
<dbReference type="GO" id="GO:0034440">
    <property type="term" value="P:lipid oxidation"/>
    <property type="evidence" value="ECO:0007669"/>
    <property type="project" value="InterPro"/>
</dbReference>
<proteinExistence type="predicted"/>
<dbReference type="AlphaFoldDB" id="A0A9Q0GFW8"/>
<dbReference type="Pfam" id="PF00305">
    <property type="entry name" value="Lipoxygenase"/>
    <property type="match status" value="1"/>
</dbReference>
<dbReference type="EMBL" id="JAKUCV010001115">
    <property type="protein sequence ID" value="KAJ4847656.1"/>
    <property type="molecule type" value="Genomic_DNA"/>
</dbReference>
<dbReference type="OrthoDB" id="407298at2759"/>
<keyword evidence="3" id="KW-0560">Oxidoreductase</keyword>
<organism evidence="5 6">
    <name type="scientific">Turnera subulata</name>
    <dbReference type="NCBI Taxonomy" id="218843"/>
    <lineage>
        <taxon>Eukaryota</taxon>
        <taxon>Viridiplantae</taxon>
        <taxon>Streptophyta</taxon>
        <taxon>Embryophyta</taxon>
        <taxon>Tracheophyta</taxon>
        <taxon>Spermatophyta</taxon>
        <taxon>Magnoliopsida</taxon>
        <taxon>eudicotyledons</taxon>
        <taxon>Gunneridae</taxon>
        <taxon>Pentapetalae</taxon>
        <taxon>rosids</taxon>
        <taxon>fabids</taxon>
        <taxon>Malpighiales</taxon>
        <taxon>Passifloraceae</taxon>
        <taxon>Turnera</taxon>
    </lineage>
</organism>
<dbReference type="GO" id="GO:0016702">
    <property type="term" value="F:oxidoreductase activity, acting on single donors with incorporation of molecular oxygen, incorporation of two atoms of oxygen"/>
    <property type="evidence" value="ECO:0007669"/>
    <property type="project" value="InterPro"/>
</dbReference>
<sequence>MTISKFCCRLRTHCCVEPFIIAANREQSAIHPIYRLFNPHFRYTMEINAFARKSIINSGGIIKSTLVPSKYICH</sequence>
<dbReference type="PRINTS" id="PR00087">
    <property type="entry name" value="LIPOXYGENASE"/>
</dbReference>
<evidence type="ECO:0000256" key="2">
    <source>
        <dbReference type="ARBA" id="ARBA00022964"/>
    </source>
</evidence>
<feature type="domain" description="Lipoxygenase" evidence="4">
    <location>
        <begin position="1"/>
        <end position="74"/>
    </location>
</feature>
<dbReference type="GO" id="GO:0046872">
    <property type="term" value="F:metal ion binding"/>
    <property type="evidence" value="ECO:0007669"/>
    <property type="project" value="UniProtKB-KW"/>
</dbReference>
<dbReference type="PANTHER" id="PTHR11771">
    <property type="entry name" value="LIPOXYGENASE"/>
    <property type="match status" value="1"/>
</dbReference>
<dbReference type="InterPro" id="IPR036226">
    <property type="entry name" value="LipOase_C_sf"/>
</dbReference>
<gene>
    <name evidence="5" type="ORF">Tsubulata_049776</name>
</gene>
<evidence type="ECO:0000313" key="5">
    <source>
        <dbReference type="EMBL" id="KAJ4847656.1"/>
    </source>
</evidence>
<dbReference type="InterPro" id="IPR013819">
    <property type="entry name" value="LipOase_C"/>
</dbReference>
<dbReference type="Proteomes" id="UP001141552">
    <property type="component" value="Unassembled WGS sequence"/>
</dbReference>
<evidence type="ECO:0000256" key="1">
    <source>
        <dbReference type="ARBA" id="ARBA00022723"/>
    </source>
</evidence>
<dbReference type="PROSITE" id="PS51393">
    <property type="entry name" value="LIPOXYGENASE_3"/>
    <property type="match status" value="1"/>
</dbReference>
<evidence type="ECO:0000259" key="4">
    <source>
        <dbReference type="PROSITE" id="PS51393"/>
    </source>
</evidence>
<evidence type="ECO:0000256" key="3">
    <source>
        <dbReference type="ARBA" id="ARBA00023002"/>
    </source>
</evidence>
<name>A0A9Q0GFW8_9ROSI</name>
<reference evidence="5" key="1">
    <citation type="submission" date="2022-02" db="EMBL/GenBank/DDBJ databases">
        <authorList>
            <person name="Henning P.M."/>
            <person name="McCubbin A.G."/>
            <person name="Shore J.S."/>
        </authorList>
    </citation>
    <scope>NUCLEOTIDE SEQUENCE</scope>
    <source>
        <strain evidence="5">F60SS</strain>
        <tissue evidence="5">Leaves</tissue>
    </source>
</reference>
<dbReference type="InterPro" id="IPR020834">
    <property type="entry name" value="LipOase_CS"/>
</dbReference>